<name>A0A2A9MP04_BESBE</name>
<evidence type="ECO:0000313" key="2">
    <source>
        <dbReference type="EMBL" id="PFH38341.1"/>
    </source>
</evidence>
<sequence length="171" mass="18671">MESVESCTPESQSALETGALGGLLSFSPDTAGVVGKIILVAKCGTFAIYRLRCTYMRTLVLRFLFILMENAMWIWVGDQKEVFEDLEAAFPVTFSGATGNKAVSTCLFSSDVDSSSSILASKLATRLERPVFLSVNVDKADGQMIMFIQKVLQEQSGLLLRPDVKRENAAD</sequence>
<dbReference type="VEuPathDB" id="ToxoDB:BESB_006820"/>
<keyword evidence="3" id="KW-1185">Reference proteome</keyword>
<dbReference type="Pfam" id="PF16093">
    <property type="entry name" value="PAC4"/>
    <property type="match status" value="1"/>
</dbReference>
<evidence type="ECO:0000313" key="3">
    <source>
        <dbReference type="Proteomes" id="UP000224006"/>
    </source>
</evidence>
<accession>A0A2A9MP04</accession>
<reference evidence="2 3" key="1">
    <citation type="submission" date="2017-09" db="EMBL/GenBank/DDBJ databases">
        <title>Genome sequencing of Besnoitia besnoiti strain Bb-Ger1.</title>
        <authorList>
            <person name="Schares G."/>
            <person name="Venepally P."/>
            <person name="Lorenzi H.A."/>
        </authorList>
    </citation>
    <scope>NUCLEOTIDE SEQUENCE [LARGE SCALE GENOMIC DNA]</scope>
    <source>
        <strain evidence="2 3">Bb-Ger1</strain>
    </source>
</reference>
<dbReference type="PANTHER" id="PTHR33559:SF1">
    <property type="entry name" value="PROTEASOME ASSEMBLY CHAPERONE 4"/>
    <property type="match status" value="1"/>
</dbReference>
<protein>
    <recommendedName>
        <fullName evidence="4">Proteasome assembly chaperone 4</fullName>
    </recommendedName>
</protein>
<dbReference type="GeneID" id="40305745"/>
<dbReference type="PANTHER" id="PTHR33559">
    <property type="entry name" value="PROTEASOME ASSEMBLY CHAPERONE 4"/>
    <property type="match status" value="1"/>
</dbReference>
<keyword evidence="1" id="KW-0472">Membrane</keyword>
<evidence type="ECO:0000256" key="1">
    <source>
        <dbReference type="SAM" id="Phobius"/>
    </source>
</evidence>
<organism evidence="2 3">
    <name type="scientific">Besnoitia besnoiti</name>
    <name type="common">Apicomplexan protozoan</name>
    <dbReference type="NCBI Taxonomy" id="94643"/>
    <lineage>
        <taxon>Eukaryota</taxon>
        <taxon>Sar</taxon>
        <taxon>Alveolata</taxon>
        <taxon>Apicomplexa</taxon>
        <taxon>Conoidasida</taxon>
        <taxon>Coccidia</taxon>
        <taxon>Eucoccidiorida</taxon>
        <taxon>Eimeriorina</taxon>
        <taxon>Sarcocystidae</taxon>
        <taxon>Besnoitia</taxon>
    </lineage>
</organism>
<dbReference type="RefSeq" id="XP_029222350.1">
    <property type="nucleotide sequence ID" value="XM_029359437.1"/>
</dbReference>
<comment type="caution">
    <text evidence="2">The sequence shown here is derived from an EMBL/GenBank/DDBJ whole genome shotgun (WGS) entry which is preliminary data.</text>
</comment>
<keyword evidence="1" id="KW-0812">Transmembrane</keyword>
<dbReference type="GO" id="GO:0043248">
    <property type="term" value="P:proteasome assembly"/>
    <property type="evidence" value="ECO:0007669"/>
    <property type="project" value="InterPro"/>
</dbReference>
<feature type="transmembrane region" description="Helical" evidence="1">
    <location>
        <begin position="59"/>
        <end position="76"/>
    </location>
</feature>
<gene>
    <name evidence="2" type="ORF">BESB_006820</name>
</gene>
<dbReference type="OrthoDB" id="329172at2759"/>
<proteinExistence type="predicted"/>
<keyword evidence="1" id="KW-1133">Transmembrane helix</keyword>
<dbReference type="InterPro" id="IPR032157">
    <property type="entry name" value="PAC4"/>
</dbReference>
<dbReference type="AlphaFoldDB" id="A0A2A9MP04"/>
<dbReference type="EMBL" id="NWUJ01000001">
    <property type="protein sequence ID" value="PFH38341.1"/>
    <property type="molecule type" value="Genomic_DNA"/>
</dbReference>
<dbReference type="KEGG" id="bbes:BESB_006820"/>
<dbReference type="Proteomes" id="UP000224006">
    <property type="component" value="Chromosome I"/>
</dbReference>
<evidence type="ECO:0008006" key="4">
    <source>
        <dbReference type="Google" id="ProtNLM"/>
    </source>
</evidence>